<dbReference type="EMBL" id="DXEN01000072">
    <property type="protein sequence ID" value="HIX86820.1"/>
    <property type="molecule type" value="Genomic_DNA"/>
</dbReference>
<evidence type="ECO:0000313" key="2">
    <source>
        <dbReference type="Proteomes" id="UP000823847"/>
    </source>
</evidence>
<comment type="caution">
    <text evidence="1">The sequence shown here is derived from an EMBL/GenBank/DDBJ whole genome shotgun (WGS) entry which is preliminary data.</text>
</comment>
<reference evidence="1" key="1">
    <citation type="journal article" date="2021" name="PeerJ">
        <title>Extensive microbial diversity within the chicken gut microbiome revealed by metagenomics and culture.</title>
        <authorList>
            <person name="Gilroy R."/>
            <person name="Ravi A."/>
            <person name="Getino M."/>
            <person name="Pursley I."/>
            <person name="Horton D.L."/>
            <person name="Alikhan N.F."/>
            <person name="Baker D."/>
            <person name="Gharbi K."/>
            <person name="Hall N."/>
            <person name="Watson M."/>
            <person name="Adriaenssens E.M."/>
            <person name="Foster-Nyarko E."/>
            <person name="Jarju S."/>
            <person name="Secka A."/>
            <person name="Antonio M."/>
            <person name="Oren A."/>
            <person name="Chaudhuri R.R."/>
            <person name="La Ragione R."/>
            <person name="Hildebrand F."/>
            <person name="Pallen M.J."/>
        </authorList>
    </citation>
    <scope>NUCLEOTIDE SEQUENCE</scope>
    <source>
        <strain evidence="1">ChiHecec2B26-12326</strain>
    </source>
</reference>
<organism evidence="1 2">
    <name type="scientific">Candidatus Parabacteroides intestinigallinarum</name>
    <dbReference type="NCBI Taxonomy" id="2838722"/>
    <lineage>
        <taxon>Bacteria</taxon>
        <taxon>Pseudomonadati</taxon>
        <taxon>Bacteroidota</taxon>
        <taxon>Bacteroidia</taxon>
        <taxon>Bacteroidales</taxon>
        <taxon>Tannerellaceae</taxon>
        <taxon>Parabacteroides</taxon>
    </lineage>
</organism>
<name>A0A9D1XST4_9BACT</name>
<protein>
    <submittedName>
        <fullName evidence="1">Uncharacterized protein</fullName>
    </submittedName>
</protein>
<dbReference type="Proteomes" id="UP000823847">
    <property type="component" value="Unassembled WGS sequence"/>
</dbReference>
<proteinExistence type="predicted"/>
<sequence>MVTSFFIRRKIEALAGRSAGRSRRAVSWEKARSLLVLCDGRDLDTIRRILEPERKEVVFCVYAPREGGAIAGDDSIIPVSRADLNLWGFPSERLLARVDAVKADLLIDAAPAACYATRYIAMRHSCPFKAGLLLPGQKGYDVGLVATERDAIADLFGQLLFYLRSIRAK</sequence>
<dbReference type="AlphaFoldDB" id="A0A9D1XST4"/>
<accession>A0A9D1XST4</accession>
<evidence type="ECO:0000313" key="1">
    <source>
        <dbReference type="EMBL" id="HIX86820.1"/>
    </source>
</evidence>
<reference evidence="1" key="2">
    <citation type="submission" date="2021-04" db="EMBL/GenBank/DDBJ databases">
        <authorList>
            <person name="Gilroy R."/>
        </authorList>
    </citation>
    <scope>NUCLEOTIDE SEQUENCE</scope>
    <source>
        <strain evidence="1">ChiHecec2B26-12326</strain>
    </source>
</reference>
<gene>
    <name evidence="1" type="ORF">H9848_09485</name>
</gene>